<dbReference type="RefSeq" id="WP_281488947.1">
    <property type="nucleotide sequence ID" value="NZ_JASATX010000003.1"/>
</dbReference>
<gene>
    <name evidence="2" type="ORF">QF206_09360</name>
</gene>
<dbReference type="InterPro" id="IPR029058">
    <property type="entry name" value="AB_hydrolase_fold"/>
</dbReference>
<dbReference type="Proteomes" id="UP001321506">
    <property type="component" value="Unassembled WGS sequence"/>
</dbReference>
<dbReference type="PANTHER" id="PTHR43689:SF8">
    <property type="entry name" value="ALPHA_BETA-HYDROLASES SUPERFAMILY PROTEIN"/>
    <property type="match status" value="1"/>
</dbReference>
<dbReference type="AlphaFoldDB" id="A0AAW6T7U3"/>
<evidence type="ECO:0000313" key="2">
    <source>
        <dbReference type="EMBL" id="MDI2099166.1"/>
    </source>
</evidence>
<keyword evidence="3" id="KW-1185">Reference proteome</keyword>
<organism evidence="2 3">
    <name type="scientific">Ruicaihuangia caeni</name>
    <dbReference type="NCBI Taxonomy" id="3042517"/>
    <lineage>
        <taxon>Bacteria</taxon>
        <taxon>Bacillati</taxon>
        <taxon>Actinomycetota</taxon>
        <taxon>Actinomycetes</taxon>
        <taxon>Micrococcales</taxon>
        <taxon>Microbacteriaceae</taxon>
        <taxon>Ruicaihuangia</taxon>
    </lineage>
</organism>
<keyword evidence="2" id="KW-0378">Hydrolase</keyword>
<dbReference type="PRINTS" id="PR00111">
    <property type="entry name" value="ABHYDROLASE"/>
</dbReference>
<dbReference type="EMBL" id="JASATX010000003">
    <property type="protein sequence ID" value="MDI2099166.1"/>
    <property type="molecule type" value="Genomic_DNA"/>
</dbReference>
<dbReference type="GO" id="GO:0016787">
    <property type="term" value="F:hydrolase activity"/>
    <property type="evidence" value="ECO:0007669"/>
    <property type="project" value="UniProtKB-KW"/>
</dbReference>
<dbReference type="Gene3D" id="3.40.50.1820">
    <property type="entry name" value="alpha/beta hydrolase"/>
    <property type="match status" value="1"/>
</dbReference>
<name>A0AAW6T7U3_9MICO</name>
<dbReference type="SUPFAM" id="SSF53474">
    <property type="entry name" value="alpha/beta-Hydrolases"/>
    <property type="match status" value="1"/>
</dbReference>
<dbReference type="PANTHER" id="PTHR43689">
    <property type="entry name" value="HYDROLASE"/>
    <property type="match status" value="1"/>
</dbReference>
<evidence type="ECO:0000313" key="3">
    <source>
        <dbReference type="Proteomes" id="UP001321506"/>
    </source>
</evidence>
<evidence type="ECO:0000259" key="1">
    <source>
        <dbReference type="Pfam" id="PF12697"/>
    </source>
</evidence>
<comment type="caution">
    <text evidence="2">The sequence shown here is derived from an EMBL/GenBank/DDBJ whole genome shotgun (WGS) entry which is preliminary data.</text>
</comment>
<accession>A0AAW6T7U3</accession>
<dbReference type="InterPro" id="IPR000073">
    <property type="entry name" value="AB_hydrolase_1"/>
</dbReference>
<feature type="domain" description="AB hydrolase-1" evidence="1">
    <location>
        <begin position="72"/>
        <end position="299"/>
    </location>
</feature>
<dbReference type="Pfam" id="PF12697">
    <property type="entry name" value="Abhydrolase_6"/>
    <property type="match status" value="1"/>
</dbReference>
<sequence>MRRSPERDQRGAIIDSLAPSALFKSAAGEAAYMKAYEETLSLWDVPYTSSFVDTEFGRTHVLQAGPASAPALVLLHGFGFGAGMWYPNVKAWSANHRVIAVDVVGEFNRTITSRSLGAKQHYVEWLSQVLDGLDVREAVFVGHSNGGWHALNFAIRRPEKVAGLALLAPAASFLNFSWQFPVRLITINVIRTRQTIIEFFGKWMLAKGNEIEPHLFEQFYQGIMHFGWKHKIVRPSRFSREELAAVSAPGLFLVGDQEVIYSTEKAVRKVRELRPDFEVDVIPGAGHGLSVEQPEIVNARVLEFLRTLNLAASDSATL</sequence>
<reference evidence="2 3" key="1">
    <citation type="submission" date="2023-04" db="EMBL/GenBank/DDBJ databases">
        <title>Klugiella caeni sp. nov. isolated from the sludge of biochemical tank.</title>
        <authorList>
            <person name="Geng K."/>
        </authorList>
    </citation>
    <scope>NUCLEOTIDE SEQUENCE [LARGE SCALE GENOMIC DNA]</scope>
    <source>
        <strain evidence="2 3">YN-L-19</strain>
    </source>
</reference>
<protein>
    <submittedName>
        <fullName evidence="2">Alpha/beta hydrolase</fullName>
    </submittedName>
</protein>
<proteinExistence type="predicted"/>